<feature type="region of interest" description="Disordered" evidence="1">
    <location>
        <begin position="299"/>
        <end position="323"/>
    </location>
</feature>
<feature type="domain" description="DUF317" evidence="2">
    <location>
        <begin position="106"/>
        <end position="158"/>
    </location>
</feature>
<evidence type="ECO:0000256" key="1">
    <source>
        <dbReference type="SAM" id="MobiDB-lite"/>
    </source>
</evidence>
<dbReference type="AlphaFoldDB" id="A0A7G3UDA7"/>
<organism evidence="3 4">
    <name type="scientific">Streptomyces tsukubensis (strain DSM 42081 / NBRC 108919 / NRRL 18488 / 9993)</name>
    <dbReference type="NCBI Taxonomy" id="1114943"/>
    <lineage>
        <taxon>Bacteria</taxon>
        <taxon>Bacillati</taxon>
        <taxon>Actinomycetota</taxon>
        <taxon>Actinomycetes</taxon>
        <taxon>Kitasatosporales</taxon>
        <taxon>Streptomycetaceae</taxon>
        <taxon>Streptomyces</taxon>
    </lineage>
</organism>
<accession>A0A7G3UDA7</accession>
<dbReference type="Proteomes" id="UP000005940">
    <property type="component" value="Chromosome"/>
</dbReference>
<feature type="compositionally biased region" description="Basic residues" evidence="1">
    <location>
        <begin position="1"/>
        <end position="26"/>
    </location>
</feature>
<dbReference type="EMBL" id="CP029159">
    <property type="protein sequence ID" value="QKM66992.1"/>
    <property type="molecule type" value="Genomic_DNA"/>
</dbReference>
<keyword evidence="4" id="KW-1185">Reference proteome</keyword>
<dbReference type="InterPro" id="IPR005523">
    <property type="entry name" value="DUF317_SPDY"/>
</dbReference>
<evidence type="ECO:0000313" key="4">
    <source>
        <dbReference type="Proteomes" id="UP000005940"/>
    </source>
</evidence>
<proteinExistence type="predicted"/>
<sequence>MARTRRLGRRRIRSDRTEHHRPRHRPSPGAESGAAPGLRRGHGVVSLLKRQQLDLFTGDHTGRLLDDVSPRYLAGPGDARHVTHALAAAGWILRSDPLAPVVDLVSPDLRYRLRHEPGPGSPRLGWHLDGSHAEGTWYASFGAVPVEILAGFTDQVLLAPPAADLPDVWAVLADAGWTHTRLMNGDEAHSPDGTVHIEKRPICDEADEVPAWRIEVRSDPGYGPPIWTAWIAHAPPPHVVHGLVTALVDPAPLQRNWQQDAGHYSARRTESSVTATTYVQSHLDRIDTVRALVQAARRRAKKTLTNTPASTPPAPSAPVRQAR</sequence>
<reference evidence="3 4" key="1">
    <citation type="journal article" date="2012" name="J. Bacteriol.">
        <title>Draft genome of Streptomyces tsukubaensis NRRL 18488, the producer of the clinically important immunosuppressant tacrolimus (FK506).</title>
        <authorList>
            <person name="Barreiro C."/>
            <person name="Prieto C."/>
            <person name="Sola-Landa A."/>
            <person name="Solera E."/>
            <person name="Martinez-Castro M."/>
            <person name="Perez-Redondo R."/>
            <person name="Garcia-Estrada C."/>
            <person name="Aparicio J.F."/>
            <person name="Fernandez-Martinez L.T."/>
            <person name="Santos-Aberturas J."/>
            <person name="Salehi-Najafabadi Z."/>
            <person name="Rodriguez-Garcia A."/>
            <person name="Tauch A."/>
            <person name="Martin J.F."/>
        </authorList>
    </citation>
    <scope>NUCLEOTIDE SEQUENCE [LARGE SCALE GENOMIC DNA]</scope>
    <source>
        <strain evidence="4">DSM 42081 / NBRC 108919 / NRRL 18488 / 9993</strain>
    </source>
</reference>
<name>A0A7G3UDA7_STRT9</name>
<gene>
    <name evidence="3" type="ORF">STSU_007225</name>
</gene>
<evidence type="ECO:0000313" key="3">
    <source>
        <dbReference type="EMBL" id="QKM66992.1"/>
    </source>
</evidence>
<feature type="domain" description="DUF317" evidence="2">
    <location>
        <begin position="189"/>
        <end position="253"/>
    </location>
</feature>
<protein>
    <submittedName>
        <fullName evidence="3">DUF317 domain-containing protein</fullName>
    </submittedName>
</protein>
<dbReference type="Pfam" id="PF03771">
    <property type="entry name" value="SPDY"/>
    <property type="match status" value="2"/>
</dbReference>
<evidence type="ECO:0000259" key="2">
    <source>
        <dbReference type="Pfam" id="PF03771"/>
    </source>
</evidence>
<feature type="region of interest" description="Disordered" evidence="1">
    <location>
        <begin position="1"/>
        <end position="39"/>
    </location>
</feature>